<feature type="binding site" evidence="11">
    <location>
        <begin position="165"/>
        <end position="167"/>
    </location>
    <ligand>
        <name>NADP(+)</name>
        <dbReference type="ChEBI" id="CHEBI:58349"/>
    </ligand>
</feature>
<proteinExistence type="inferred from homology"/>
<evidence type="ECO:0000256" key="2">
    <source>
        <dbReference type="ARBA" id="ARBA00011738"/>
    </source>
</evidence>
<dbReference type="Gene3D" id="3.40.50.10860">
    <property type="entry name" value="Leucine Dehydrogenase, chain A, domain 1"/>
    <property type="match status" value="1"/>
</dbReference>
<feature type="domain" description="Tetrahydrofolate dehydrogenase/cyclohydrolase NAD(P)-binding" evidence="13">
    <location>
        <begin position="139"/>
        <end position="284"/>
    </location>
</feature>
<reference evidence="15" key="1">
    <citation type="submission" date="2017-09" db="EMBL/GenBank/DDBJ databases">
        <title>Depth-based differentiation of microbial function through sediment-hosted aquifers and enrichment of novel symbionts in the deep terrestrial subsurface.</title>
        <authorList>
            <person name="Probst A.J."/>
            <person name="Ladd B."/>
            <person name="Jarett J.K."/>
            <person name="Geller-Mcgrath D.E."/>
            <person name="Sieber C.M.K."/>
            <person name="Emerson J.B."/>
            <person name="Anantharaman K."/>
            <person name="Thomas B.C."/>
            <person name="Malmstrom R."/>
            <person name="Stieglmeier M."/>
            <person name="Klingl A."/>
            <person name="Woyke T."/>
            <person name="Ryan C.M."/>
            <person name="Banfield J.F."/>
        </authorList>
    </citation>
    <scope>NUCLEOTIDE SEQUENCE [LARGE SCALE GENOMIC DNA]</scope>
</reference>
<keyword evidence="3 11" id="KW-0554">One-carbon metabolism</keyword>
<comment type="subunit">
    <text evidence="2 11">Homodimer.</text>
</comment>
<evidence type="ECO:0000256" key="10">
    <source>
        <dbReference type="ARBA" id="ARBA00023268"/>
    </source>
</evidence>
<evidence type="ECO:0000256" key="6">
    <source>
        <dbReference type="ARBA" id="ARBA00022857"/>
    </source>
</evidence>
<dbReference type="UniPathway" id="UPA00193"/>
<evidence type="ECO:0000256" key="11">
    <source>
        <dbReference type="HAMAP-Rule" id="MF_01576"/>
    </source>
</evidence>
<dbReference type="GO" id="GO:0005829">
    <property type="term" value="C:cytosol"/>
    <property type="evidence" value="ECO:0007669"/>
    <property type="project" value="TreeGrafter"/>
</dbReference>
<dbReference type="Gene3D" id="3.40.50.720">
    <property type="entry name" value="NAD(P)-binding Rossmann-like Domain"/>
    <property type="match status" value="1"/>
</dbReference>
<keyword evidence="5 11" id="KW-0378">Hydrolase</keyword>
<comment type="similarity">
    <text evidence="11">Belongs to the tetrahydrofolate dehydrogenase/cyclohydrolase family.</text>
</comment>
<dbReference type="Pfam" id="PF02882">
    <property type="entry name" value="THF_DHG_CYH_C"/>
    <property type="match status" value="1"/>
</dbReference>
<accession>A0A2M7SD54</accession>
<feature type="domain" description="Tetrahydrofolate dehydrogenase/cyclohydrolase catalytic" evidence="12">
    <location>
        <begin position="6"/>
        <end position="120"/>
    </location>
</feature>
<keyword evidence="7 11" id="KW-0560">Oxidoreductase</keyword>
<dbReference type="FunFam" id="3.40.50.10860:FF:000005">
    <property type="entry name" value="C-1-tetrahydrofolate synthase, cytoplasmic, putative"/>
    <property type="match status" value="1"/>
</dbReference>
<dbReference type="InterPro" id="IPR020630">
    <property type="entry name" value="THF_DH/CycHdrlase_cat_dom"/>
</dbReference>
<dbReference type="Pfam" id="PF00763">
    <property type="entry name" value="THF_DHG_CYH"/>
    <property type="match status" value="1"/>
</dbReference>
<dbReference type="PRINTS" id="PR00085">
    <property type="entry name" value="THFDHDRGNASE"/>
</dbReference>
<protein>
    <recommendedName>
        <fullName evidence="11">Bifunctional protein FolD</fullName>
    </recommendedName>
    <domain>
        <recommendedName>
            <fullName evidence="11">Methylenetetrahydrofolate dehydrogenase</fullName>
            <ecNumber evidence="11">1.5.1.5</ecNumber>
        </recommendedName>
    </domain>
    <domain>
        <recommendedName>
            <fullName evidence="11">Methenyltetrahydrofolate cyclohydrolase</fullName>
            <ecNumber evidence="11">3.5.4.9</ecNumber>
        </recommendedName>
    </domain>
</protein>
<dbReference type="EC" id="3.5.4.9" evidence="11"/>
<dbReference type="PANTHER" id="PTHR48099:SF5">
    <property type="entry name" value="C-1-TETRAHYDROFOLATE SYNTHASE, CYTOPLASMIC"/>
    <property type="match status" value="1"/>
</dbReference>
<dbReference type="SUPFAM" id="SSF51735">
    <property type="entry name" value="NAD(P)-binding Rossmann-fold domains"/>
    <property type="match status" value="1"/>
</dbReference>
<dbReference type="InterPro" id="IPR036291">
    <property type="entry name" value="NAD(P)-bd_dom_sf"/>
</dbReference>
<dbReference type="InterPro" id="IPR046346">
    <property type="entry name" value="Aminoacid_DH-like_N_sf"/>
</dbReference>
<comment type="pathway">
    <text evidence="1 11">One-carbon metabolism; tetrahydrofolate interconversion.</text>
</comment>
<evidence type="ECO:0000256" key="1">
    <source>
        <dbReference type="ARBA" id="ARBA00004777"/>
    </source>
</evidence>
<dbReference type="GO" id="GO:0035999">
    <property type="term" value="P:tetrahydrofolate interconversion"/>
    <property type="evidence" value="ECO:0007669"/>
    <property type="project" value="UniProtKB-UniRule"/>
</dbReference>
<dbReference type="CDD" id="cd01080">
    <property type="entry name" value="NAD_bind_m-THF_DH_Cyclohyd"/>
    <property type="match status" value="1"/>
</dbReference>
<evidence type="ECO:0000256" key="4">
    <source>
        <dbReference type="ARBA" id="ARBA00022755"/>
    </source>
</evidence>
<comment type="catalytic activity">
    <reaction evidence="11">
        <text>(6R)-5,10-methylene-5,6,7,8-tetrahydrofolate + NADP(+) = (6R)-5,10-methenyltetrahydrofolate + NADPH</text>
        <dbReference type="Rhea" id="RHEA:22812"/>
        <dbReference type="ChEBI" id="CHEBI:15636"/>
        <dbReference type="ChEBI" id="CHEBI:57455"/>
        <dbReference type="ChEBI" id="CHEBI:57783"/>
        <dbReference type="ChEBI" id="CHEBI:58349"/>
        <dbReference type="EC" id="1.5.1.5"/>
    </reaction>
</comment>
<gene>
    <name evidence="11" type="primary">folD</name>
    <name evidence="14" type="ORF">COY52_04475</name>
</gene>
<evidence type="ECO:0000256" key="7">
    <source>
        <dbReference type="ARBA" id="ARBA00023002"/>
    </source>
</evidence>
<keyword evidence="11" id="KW-0028">Amino-acid biosynthesis</keyword>
<dbReference type="GO" id="GO:0004488">
    <property type="term" value="F:methylenetetrahydrofolate dehydrogenase (NADP+) activity"/>
    <property type="evidence" value="ECO:0007669"/>
    <property type="project" value="UniProtKB-UniRule"/>
</dbReference>
<dbReference type="Proteomes" id="UP000229307">
    <property type="component" value="Unassembled WGS sequence"/>
</dbReference>
<keyword evidence="4 11" id="KW-0658">Purine biosynthesis</keyword>
<evidence type="ECO:0000256" key="9">
    <source>
        <dbReference type="ARBA" id="ARBA00023167"/>
    </source>
</evidence>
<evidence type="ECO:0000259" key="13">
    <source>
        <dbReference type="Pfam" id="PF02882"/>
    </source>
</evidence>
<evidence type="ECO:0000259" key="12">
    <source>
        <dbReference type="Pfam" id="PF00763"/>
    </source>
</evidence>
<dbReference type="InterPro" id="IPR020631">
    <property type="entry name" value="THF_DH/CycHdrlase_NAD-bd_dom"/>
</dbReference>
<dbReference type="HAMAP" id="MF_01576">
    <property type="entry name" value="THF_DHG_CYH"/>
    <property type="match status" value="1"/>
</dbReference>
<keyword evidence="6 11" id="KW-0521">NADP</keyword>
<sequence length="287" mass="30646">MAAQLMDGNVVAKRIKDEVARDMEALKVKGIIPSLAAVQVGDNPESKMYVGMQKKNCEAIGLVYNLHTLPADTSETALVRYIEKLNSDRSVNGIILQMPLPQGINPRSAQKALSPAKDVEGMNPSNLGMLLYGNPKIGPCTALSVMELLRSTGENLKGREAVVVGHSEIVGKPVAILLLQWLTDSPTVTVCHIATKDLESHIRRADIIISAVGKPGLIKPEWVKEGAIIVLVGIKRLPDGTALGDVDFEPASAKASWITPVKGGVGPVTTAILLRNTVEVTKMQLGI</sequence>
<comment type="caution">
    <text evidence="14">The sequence shown here is derived from an EMBL/GenBank/DDBJ whole genome shotgun (WGS) entry which is preliminary data.</text>
</comment>
<dbReference type="EMBL" id="PFMR01000115">
    <property type="protein sequence ID" value="PIZ17455.1"/>
    <property type="molecule type" value="Genomic_DNA"/>
</dbReference>
<keyword evidence="9 11" id="KW-0486">Methionine biosynthesis</keyword>
<keyword evidence="10 11" id="KW-0511">Multifunctional enzyme</keyword>
<dbReference type="GO" id="GO:0006164">
    <property type="term" value="P:purine nucleotide biosynthetic process"/>
    <property type="evidence" value="ECO:0007669"/>
    <property type="project" value="UniProtKB-KW"/>
</dbReference>
<feature type="binding site" evidence="11">
    <location>
        <position position="234"/>
    </location>
    <ligand>
        <name>NADP(+)</name>
        <dbReference type="ChEBI" id="CHEBI:58349"/>
    </ligand>
</feature>
<dbReference type="InterPro" id="IPR000672">
    <property type="entry name" value="THF_DH/CycHdrlase"/>
</dbReference>
<comment type="catalytic activity">
    <reaction evidence="11">
        <text>(6R)-5,10-methenyltetrahydrofolate + H2O = (6R)-10-formyltetrahydrofolate + H(+)</text>
        <dbReference type="Rhea" id="RHEA:23700"/>
        <dbReference type="ChEBI" id="CHEBI:15377"/>
        <dbReference type="ChEBI" id="CHEBI:15378"/>
        <dbReference type="ChEBI" id="CHEBI:57455"/>
        <dbReference type="ChEBI" id="CHEBI:195366"/>
        <dbReference type="EC" id="3.5.4.9"/>
    </reaction>
</comment>
<name>A0A2M7SD54_9BACT</name>
<dbReference type="PANTHER" id="PTHR48099">
    <property type="entry name" value="C-1-TETRAHYDROFOLATE SYNTHASE, CYTOPLASMIC-RELATED"/>
    <property type="match status" value="1"/>
</dbReference>
<dbReference type="SUPFAM" id="SSF53223">
    <property type="entry name" value="Aminoacid dehydrogenase-like, N-terminal domain"/>
    <property type="match status" value="1"/>
</dbReference>
<comment type="function">
    <text evidence="11">Catalyzes the oxidation of 5,10-methylenetetrahydrofolate to 5,10-methenyltetrahydrofolate and then the hydrolysis of 5,10-methenyltetrahydrofolate to 10-formyltetrahydrofolate.</text>
</comment>
<organism evidence="14 15">
    <name type="scientific">Candidatus Desantisbacteria bacterium CG_4_10_14_0_8_um_filter_48_22</name>
    <dbReference type="NCBI Taxonomy" id="1974543"/>
    <lineage>
        <taxon>Bacteria</taxon>
        <taxon>Candidatus Desantisiibacteriota</taxon>
    </lineage>
</organism>
<dbReference type="AlphaFoldDB" id="A0A2M7SD54"/>
<dbReference type="EC" id="1.5.1.5" evidence="11"/>
<dbReference type="GO" id="GO:0000105">
    <property type="term" value="P:L-histidine biosynthetic process"/>
    <property type="evidence" value="ECO:0007669"/>
    <property type="project" value="UniProtKB-KW"/>
</dbReference>
<keyword evidence="8 11" id="KW-0368">Histidine biosynthesis</keyword>
<dbReference type="GO" id="GO:0009086">
    <property type="term" value="P:methionine biosynthetic process"/>
    <property type="evidence" value="ECO:0007669"/>
    <property type="project" value="UniProtKB-KW"/>
</dbReference>
<feature type="binding site" evidence="11">
    <location>
        <position position="193"/>
    </location>
    <ligand>
        <name>NADP(+)</name>
        <dbReference type="ChEBI" id="CHEBI:58349"/>
    </ligand>
</feature>
<evidence type="ECO:0000313" key="15">
    <source>
        <dbReference type="Proteomes" id="UP000229307"/>
    </source>
</evidence>
<evidence type="ECO:0000256" key="5">
    <source>
        <dbReference type="ARBA" id="ARBA00022801"/>
    </source>
</evidence>
<dbReference type="GO" id="GO:0004477">
    <property type="term" value="F:methenyltetrahydrofolate cyclohydrolase activity"/>
    <property type="evidence" value="ECO:0007669"/>
    <property type="project" value="UniProtKB-UniRule"/>
</dbReference>
<dbReference type="FunFam" id="3.40.50.720:FF:000006">
    <property type="entry name" value="Bifunctional protein FolD"/>
    <property type="match status" value="1"/>
</dbReference>
<evidence type="ECO:0000256" key="3">
    <source>
        <dbReference type="ARBA" id="ARBA00022563"/>
    </source>
</evidence>
<evidence type="ECO:0000313" key="14">
    <source>
        <dbReference type="EMBL" id="PIZ17455.1"/>
    </source>
</evidence>
<evidence type="ECO:0000256" key="8">
    <source>
        <dbReference type="ARBA" id="ARBA00023102"/>
    </source>
</evidence>